<dbReference type="PROSITE" id="PS50893">
    <property type="entry name" value="ABC_TRANSPORTER_2"/>
    <property type="match status" value="1"/>
</dbReference>
<protein>
    <submittedName>
        <fullName evidence="13">ATP-binding cassette, subfamily B</fullName>
    </submittedName>
</protein>
<dbReference type="Gene3D" id="3.40.50.300">
    <property type="entry name" value="P-loop containing nucleotide triphosphate hydrolases"/>
    <property type="match status" value="1"/>
</dbReference>
<evidence type="ECO:0000256" key="3">
    <source>
        <dbReference type="ARBA" id="ARBA00022475"/>
    </source>
</evidence>
<dbReference type="STRING" id="40571.SAMN05660733_05366"/>
<feature type="transmembrane region" description="Helical" evidence="11">
    <location>
        <begin position="178"/>
        <end position="196"/>
    </location>
</feature>
<keyword evidence="7 13" id="KW-0067">ATP-binding</keyword>
<evidence type="ECO:0000256" key="4">
    <source>
        <dbReference type="ARBA" id="ARBA00022519"/>
    </source>
</evidence>
<dbReference type="PROSITE" id="PS00211">
    <property type="entry name" value="ABC_TRANSPORTER_1"/>
    <property type="match status" value="1"/>
</dbReference>
<feature type="transmembrane region" description="Helical" evidence="11">
    <location>
        <begin position="71"/>
        <end position="92"/>
    </location>
</feature>
<dbReference type="GO" id="GO:0034040">
    <property type="term" value="F:ATPase-coupled lipid transmembrane transporter activity"/>
    <property type="evidence" value="ECO:0007669"/>
    <property type="project" value="TreeGrafter"/>
</dbReference>
<keyword evidence="6" id="KW-0547">Nucleotide-binding</keyword>
<feature type="transmembrane region" description="Helical" evidence="11">
    <location>
        <begin position="270"/>
        <end position="289"/>
    </location>
</feature>
<dbReference type="Gene3D" id="1.20.1560.10">
    <property type="entry name" value="ABC transporter type 1, transmembrane domain"/>
    <property type="match status" value="1"/>
</dbReference>
<keyword evidence="3" id="KW-1003">Cell membrane</keyword>
<keyword evidence="14" id="KW-1185">Reference proteome</keyword>
<dbReference type="InterPro" id="IPR039421">
    <property type="entry name" value="Type_1_exporter"/>
</dbReference>
<dbReference type="SMART" id="SM00382">
    <property type="entry name" value="AAA"/>
    <property type="match status" value="1"/>
</dbReference>
<dbReference type="AlphaFoldDB" id="A0A1W2F985"/>
<evidence type="ECO:0000256" key="5">
    <source>
        <dbReference type="ARBA" id="ARBA00022692"/>
    </source>
</evidence>
<evidence type="ECO:0000313" key="14">
    <source>
        <dbReference type="Proteomes" id="UP000192840"/>
    </source>
</evidence>
<evidence type="ECO:0000256" key="1">
    <source>
        <dbReference type="ARBA" id="ARBA00004429"/>
    </source>
</evidence>
<keyword evidence="8 11" id="KW-1133">Transmembrane helix</keyword>
<accession>A0A1W2F985</accession>
<dbReference type="SUPFAM" id="SSF52540">
    <property type="entry name" value="P-loop containing nucleoside triphosphate hydrolases"/>
    <property type="match status" value="1"/>
</dbReference>
<dbReference type="PANTHER" id="PTHR24221:SF654">
    <property type="entry name" value="ATP-BINDING CASSETTE SUB-FAMILY B MEMBER 6"/>
    <property type="match status" value="1"/>
</dbReference>
<dbReference type="InterPro" id="IPR036640">
    <property type="entry name" value="ABC1_TM_sf"/>
</dbReference>
<dbReference type="EMBL" id="FWYC01000012">
    <property type="protein sequence ID" value="SMD18352.1"/>
    <property type="molecule type" value="Genomic_DNA"/>
</dbReference>
<feature type="domain" description="ABC transporter" evidence="12">
    <location>
        <begin position="367"/>
        <end position="610"/>
    </location>
</feature>
<evidence type="ECO:0000256" key="9">
    <source>
        <dbReference type="ARBA" id="ARBA00023136"/>
    </source>
</evidence>
<dbReference type="OrthoDB" id="9806127at2"/>
<sequence length="631" mass="67872">MQRWWRTYKEERIEPRLYLLRELRGVAGPLAIWLALLNVLVGVLPSGFMIASSIVVGSTPAAVVGGLGSPAWGSLVAAFVASAGLLFVQQLLAPLSVSLGRILKHQVDGEFHDQILAASLRGAGIAGLEDDKAAGDLWLAAEQLERGRTPGDAAAGTVALVVKYVQLAAYTVLLGVAVSWWAAAVVCLVTMTFRVGHRAVVRIYTRLRPVMGPLRRESMYFRELGIGPSAAKETRVFGLTGWLADRYRASALAALRPVWRERRKANGAAFAWRTVFGVVMAALVLTWMLRAAAAGQFSLTHLVLGVQATLGVLSLGEFYHESDNGTQFGMQSVSALHRFQEAAAALDAPEAQSAETAEPAGLLRGGIRFDNVSFAYPGSERLVLDGLDLTIHAGQCTALVGLNGSGKTTLVKLLSRLYEPTSGAILADGRAIASLDVDAWRRKIAVIFQDFNRYELSVADNIAFGAVEQPADPGRVAAAAHTAGIGKAIAKLPHGIGTLLSRQYVEGAELSGGQWQRIAIARALYAVDHGAQLLVLDEPTSALDVRAEAAFYEEFIADARGRTTLLISHRFSSIRHADRIVVLEHGRVVEDGTHKSLLDQGGRYAGLYHLQARRFQAGEDIDDHATEGIQR</sequence>
<evidence type="ECO:0000313" key="13">
    <source>
        <dbReference type="EMBL" id="SMD18352.1"/>
    </source>
</evidence>
<evidence type="ECO:0000256" key="6">
    <source>
        <dbReference type="ARBA" id="ARBA00022741"/>
    </source>
</evidence>
<proteinExistence type="inferred from homology"/>
<dbReference type="FunFam" id="3.40.50.300:FF:000221">
    <property type="entry name" value="Multidrug ABC transporter ATP-binding protein"/>
    <property type="match status" value="1"/>
</dbReference>
<dbReference type="RefSeq" id="WP_030481053.1">
    <property type="nucleotide sequence ID" value="NZ_FWYC01000012.1"/>
</dbReference>
<dbReference type="PANTHER" id="PTHR24221">
    <property type="entry name" value="ATP-BINDING CASSETTE SUB-FAMILY B"/>
    <property type="match status" value="1"/>
</dbReference>
<evidence type="ECO:0000256" key="2">
    <source>
        <dbReference type="ARBA" id="ARBA00022448"/>
    </source>
</evidence>
<evidence type="ECO:0000256" key="11">
    <source>
        <dbReference type="SAM" id="Phobius"/>
    </source>
</evidence>
<dbReference type="InterPro" id="IPR017871">
    <property type="entry name" value="ABC_transporter-like_CS"/>
</dbReference>
<dbReference type="InterPro" id="IPR003439">
    <property type="entry name" value="ABC_transporter-like_ATP-bd"/>
</dbReference>
<dbReference type="eggNOG" id="COG1132">
    <property type="taxonomic scope" value="Bacteria"/>
</dbReference>
<dbReference type="GO" id="GO:0005524">
    <property type="term" value="F:ATP binding"/>
    <property type="evidence" value="ECO:0007669"/>
    <property type="project" value="UniProtKB-KW"/>
</dbReference>
<name>A0A1W2F985_9PSEU</name>
<evidence type="ECO:0000256" key="10">
    <source>
        <dbReference type="ARBA" id="ARBA00023455"/>
    </source>
</evidence>
<evidence type="ECO:0000256" key="8">
    <source>
        <dbReference type="ARBA" id="ARBA00022989"/>
    </source>
</evidence>
<dbReference type="InterPro" id="IPR003593">
    <property type="entry name" value="AAA+_ATPase"/>
</dbReference>
<comment type="subcellular location">
    <subcellularLocation>
        <location evidence="1">Cell inner membrane</location>
        <topology evidence="1">Multi-pass membrane protein</topology>
    </subcellularLocation>
</comment>
<dbReference type="GO" id="GO:0016887">
    <property type="term" value="F:ATP hydrolysis activity"/>
    <property type="evidence" value="ECO:0007669"/>
    <property type="project" value="InterPro"/>
</dbReference>
<evidence type="ECO:0000259" key="12">
    <source>
        <dbReference type="PROSITE" id="PS50893"/>
    </source>
</evidence>
<comment type="similarity">
    <text evidence="10">Belongs to the ABC transporter superfamily. Siderophore-Fe(3+) uptake transporter (SIUT) (TC 3.A.1.21) family.</text>
</comment>
<organism evidence="13 14">
    <name type="scientific">Lentzea albidocapillata</name>
    <dbReference type="NCBI Taxonomy" id="40571"/>
    <lineage>
        <taxon>Bacteria</taxon>
        <taxon>Bacillati</taxon>
        <taxon>Actinomycetota</taxon>
        <taxon>Actinomycetes</taxon>
        <taxon>Pseudonocardiales</taxon>
        <taxon>Pseudonocardiaceae</taxon>
        <taxon>Lentzea</taxon>
    </lineage>
</organism>
<dbReference type="GO" id="GO:0005886">
    <property type="term" value="C:plasma membrane"/>
    <property type="evidence" value="ECO:0007669"/>
    <property type="project" value="UniProtKB-SubCell"/>
</dbReference>
<dbReference type="Pfam" id="PF00005">
    <property type="entry name" value="ABC_tran"/>
    <property type="match status" value="1"/>
</dbReference>
<feature type="transmembrane region" description="Helical" evidence="11">
    <location>
        <begin position="30"/>
        <end position="51"/>
    </location>
</feature>
<dbReference type="InterPro" id="IPR027417">
    <property type="entry name" value="P-loop_NTPase"/>
</dbReference>
<keyword evidence="9 11" id="KW-0472">Membrane</keyword>
<gene>
    <name evidence="13" type="ORF">SAMN05660733_05366</name>
</gene>
<evidence type="ECO:0000256" key="7">
    <source>
        <dbReference type="ARBA" id="ARBA00022840"/>
    </source>
</evidence>
<keyword evidence="5 11" id="KW-0812">Transmembrane</keyword>
<dbReference type="Proteomes" id="UP000192840">
    <property type="component" value="Unassembled WGS sequence"/>
</dbReference>
<keyword evidence="4" id="KW-0997">Cell inner membrane</keyword>
<keyword evidence="2" id="KW-0813">Transport</keyword>
<reference evidence="14" key="1">
    <citation type="submission" date="2017-04" db="EMBL/GenBank/DDBJ databases">
        <authorList>
            <person name="Varghese N."/>
            <person name="Submissions S."/>
        </authorList>
    </citation>
    <scope>NUCLEOTIDE SEQUENCE [LARGE SCALE GENOMIC DNA]</scope>
    <source>
        <strain evidence="14">DSM 44073</strain>
    </source>
</reference>